<protein>
    <submittedName>
        <fullName evidence="3">Uncharacterized protein</fullName>
    </submittedName>
</protein>
<proteinExistence type="predicted"/>
<dbReference type="Proteomes" id="UP000050465">
    <property type="component" value="Unassembled WGS sequence"/>
</dbReference>
<reference evidence="3 4" key="1">
    <citation type="submission" date="2015-09" db="EMBL/GenBank/DDBJ databases">
        <title>Identification and resolution of microdiversity through metagenomic sequencing of parallel consortia.</title>
        <authorList>
            <person name="Nelson W.C."/>
            <person name="Romine M.F."/>
            <person name="Lindemann S.R."/>
        </authorList>
    </citation>
    <scope>NUCLEOTIDE SEQUENCE [LARGE SCALE GENOMIC DNA]</scope>
    <source>
        <strain evidence="3">Ana</strain>
    </source>
</reference>
<evidence type="ECO:0000256" key="1">
    <source>
        <dbReference type="SAM" id="Coils"/>
    </source>
</evidence>
<accession>A0A0N8KNV4</accession>
<feature type="compositionally biased region" description="Polar residues" evidence="2">
    <location>
        <begin position="303"/>
        <end position="316"/>
    </location>
</feature>
<evidence type="ECO:0000313" key="3">
    <source>
        <dbReference type="EMBL" id="KPQ37586.1"/>
    </source>
</evidence>
<dbReference type="EMBL" id="LJZR01000001">
    <property type="protein sequence ID" value="KPQ37586.1"/>
    <property type="molecule type" value="Genomic_DNA"/>
</dbReference>
<feature type="compositionally biased region" description="Polar residues" evidence="2">
    <location>
        <begin position="184"/>
        <end position="195"/>
    </location>
</feature>
<name>A0A0N8KNV4_9CYAN</name>
<feature type="coiled-coil region" evidence="1">
    <location>
        <begin position="261"/>
        <end position="288"/>
    </location>
</feature>
<comment type="caution">
    <text evidence="3">The sequence shown here is derived from an EMBL/GenBank/DDBJ whole genome shotgun (WGS) entry which is preliminary data.</text>
</comment>
<dbReference type="AlphaFoldDB" id="A0A0N8KNV4"/>
<sequence>MARLSDRAFQIIKNEIERQYSNAPSNQQDQIERAILLSRLETLRSEPGKPMTRVQLWEILSDIAPNFDQNVLMDAESVETDPPLAGISVGVGAVAVLVAAAMGMKHLTVTRGEDANIATTARITGAWEQQPAKQGKPVAAKSSDSFQKATQRPIAAWNGELPQLFNLFSVKPNADENSPEDMVGQSQPATTATTRSQGIFSRFRNNPMANNAFEKAQELGWQAALRSQNPPYSSQHWGKTEEMWRQAIAHLNQVPPYSANYTAAQLKKKTYQKNLQEIQKQYAIAIQREHQRGQLLPTVVPSADSTPQFSASSPAGLQSPAAEASPEAPPEDPLKIAKNYGWQAALASQNAPHPPEKWADISRLWRSALLVLSGIDPAHPSYAEAQQVKARYQQNLNMIRDRYQQEQAATQRLRSLQANLTELNNSTTPSAAKYSQLEAIVTKLQTIPPGTQAHKLAQPLIGETMGSMRAIAATATVN</sequence>
<feature type="coiled-coil region" evidence="1">
    <location>
        <begin position="382"/>
        <end position="426"/>
    </location>
</feature>
<dbReference type="STRING" id="1666911.HLUCCA11_00635"/>
<evidence type="ECO:0000256" key="2">
    <source>
        <dbReference type="SAM" id="MobiDB-lite"/>
    </source>
</evidence>
<feature type="region of interest" description="Disordered" evidence="2">
    <location>
        <begin position="299"/>
        <end position="332"/>
    </location>
</feature>
<evidence type="ECO:0000313" key="4">
    <source>
        <dbReference type="Proteomes" id="UP000050465"/>
    </source>
</evidence>
<keyword evidence="1" id="KW-0175">Coiled coil</keyword>
<organism evidence="3 4">
    <name type="scientific">Phormidesmis priestleyi Ana</name>
    <dbReference type="NCBI Taxonomy" id="1666911"/>
    <lineage>
        <taxon>Bacteria</taxon>
        <taxon>Bacillati</taxon>
        <taxon>Cyanobacteriota</taxon>
        <taxon>Cyanophyceae</taxon>
        <taxon>Leptolyngbyales</taxon>
        <taxon>Leptolyngbyaceae</taxon>
        <taxon>Phormidesmis</taxon>
    </lineage>
</organism>
<feature type="region of interest" description="Disordered" evidence="2">
    <location>
        <begin position="173"/>
        <end position="195"/>
    </location>
</feature>
<gene>
    <name evidence="3" type="ORF">HLUCCA11_00635</name>
</gene>